<feature type="domain" description="GH10" evidence="10">
    <location>
        <begin position="283"/>
        <end position="566"/>
    </location>
</feature>
<evidence type="ECO:0000256" key="1">
    <source>
        <dbReference type="ARBA" id="ARBA00000681"/>
    </source>
</evidence>
<keyword evidence="5" id="KW-0732">Signal</keyword>
<evidence type="ECO:0000313" key="12">
    <source>
        <dbReference type="Proteomes" id="UP000290637"/>
    </source>
</evidence>
<dbReference type="EMBL" id="CP035913">
    <property type="protein sequence ID" value="QBE61930.1"/>
    <property type="molecule type" value="Genomic_DNA"/>
</dbReference>
<accession>A0A4P6KSS7</accession>
<keyword evidence="8" id="KW-0326">Glycosidase</keyword>
<keyword evidence="9" id="KW-0624">Polysaccharide degradation</keyword>
<dbReference type="SUPFAM" id="SSF51445">
    <property type="entry name" value="(Trans)glycosidases"/>
    <property type="match status" value="1"/>
</dbReference>
<evidence type="ECO:0000256" key="7">
    <source>
        <dbReference type="ARBA" id="ARBA00023277"/>
    </source>
</evidence>
<dbReference type="InterPro" id="IPR001000">
    <property type="entry name" value="GH10_dom"/>
</dbReference>
<dbReference type="InterPro" id="IPR006311">
    <property type="entry name" value="TAT_signal"/>
</dbReference>
<dbReference type="EC" id="3.2.1.8" evidence="3"/>
<evidence type="ECO:0000259" key="10">
    <source>
        <dbReference type="PROSITE" id="PS51760"/>
    </source>
</evidence>
<evidence type="ECO:0000256" key="6">
    <source>
        <dbReference type="ARBA" id="ARBA00022801"/>
    </source>
</evidence>
<proteinExistence type="inferred from homology"/>
<protein>
    <recommendedName>
        <fullName evidence="3">endo-1,4-beta-xylanase</fullName>
        <ecNumber evidence="3">3.2.1.8</ecNumber>
    </recommendedName>
</protein>
<evidence type="ECO:0000313" key="11">
    <source>
        <dbReference type="EMBL" id="QBE61930.1"/>
    </source>
</evidence>
<dbReference type="KEGG" id="plue:EWM63_02090"/>
<evidence type="ECO:0000256" key="3">
    <source>
        <dbReference type="ARBA" id="ARBA00012590"/>
    </source>
</evidence>
<evidence type="ECO:0000256" key="9">
    <source>
        <dbReference type="ARBA" id="ARBA00023326"/>
    </source>
</evidence>
<organism evidence="11 12">
    <name type="scientific">Pseudoduganella lutea</name>
    <dbReference type="NCBI Taxonomy" id="321985"/>
    <lineage>
        <taxon>Bacteria</taxon>
        <taxon>Pseudomonadati</taxon>
        <taxon>Pseudomonadota</taxon>
        <taxon>Betaproteobacteria</taxon>
        <taxon>Burkholderiales</taxon>
        <taxon>Oxalobacteraceae</taxon>
        <taxon>Telluria group</taxon>
        <taxon>Pseudoduganella</taxon>
    </lineage>
</organism>
<evidence type="ECO:0000256" key="4">
    <source>
        <dbReference type="ARBA" id="ARBA00022651"/>
    </source>
</evidence>
<keyword evidence="7" id="KW-0119">Carbohydrate metabolism</keyword>
<dbReference type="GO" id="GO:0045493">
    <property type="term" value="P:xylan catabolic process"/>
    <property type="evidence" value="ECO:0007669"/>
    <property type="project" value="UniProtKB-KW"/>
</dbReference>
<dbReference type="PROSITE" id="PS51318">
    <property type="entry name" value="TAT"/>
    <property type="match status" value="1"/>
</dbReference>
<keyword evidence="12" id="KW-1185">Reference proteome</keyword>
<evidence type="ECO:0000256" key="2">
    <source>
        <dbReference type="ARBA" id="ARBA00007495"/>
    </source>
</evidence>
<keyword evidence="6" id="KW-0378">Hydrolase</keyword>
<dbReference type="InterPro" id="IPR044846">
    <property type="entry name" value="GH10"/>
</dbReference>
<dbReference type="AlphaFoldDB" id="A0A4P6KSS7"/>
<reference evidence="11 12" key="1">
    <citation type="submission" date="2019-02" db="EMBL/GenBank/DDBJ databases">
        <title>Draft Genome Sequences of Six Type Strains of the Genus Massilia.</title>
        <authorList>
            <person name="Miess H."/>
            <person name="Frediansyhah A."/>
            <person name="Gross H."/>
        </authorList>
    </citation>
    <scope>NUCLEOTIDE SEQUENCE [LARGE SCALE GENOMIC DNA]</scope>
    <source>
        <strain evidence="11 12">DSM 17473</strain>
    </source>
</reference>
<comment type="catalytic activity">
    <reaction evidence="1">
        <text>Endohydrolysis of (1-&gt;4)-beta-D-xylosidic linkages in xylans.</text>
        <dbReference type="EC" id="3.2.1.8"/>
    </reaction>
</comment>
<evidence type="ECO:0000256" key="8">
    <source>
        <dbReference type="ARBA" id="ARBA00023295"/>
    </source>
</evidence>
<dbReference type="PANTHER" id="PTHR31490:SF88">
    <property type="entry name" value="BETA-XYLANASE"/>
    <property type="match status" value="1"/>
</dbReference>
<dbReference type="InterPro" id="IPR017853">
    <property type="entry name" value="GH"/>
</dbReference>
<dbReference type="Proteomes" id="UP000290637">
    <property type="component" value="Chromosome"/>
</dbReference>
<dbReference type="GO" id="GO:0031176">
    <property type="term" value="F:endo-1,4-beta-xylanase activity"/>
    <property type="evidence" value="ECO:0007669"/>
    <property type="project" value="UniProtKB-EC"/>
</dbReference>
<dbReference type="PANTHER" id="PTHR31490">
    <property type="entry name" value="GLYCOSYL HYDROLASE"/>
    <property type="match status" value="1"/>
</dbReference>
<gene>
    <name evidence="11" type="ORF">EWM63_02090</name>
</gene>
<sequence>MRVAHPVFFPARIRPDFNNNDWRSMFRRLFLALGLLLAGAAASAAAPAPLTPALQAARPLDMLAPDRSAFSFRDAINPEGAKGSVTVAGNADGAPVFRATNPKGSSNYDGIAVSWRTAGPIRRGDVLYARVAMRSLGARQESGESEGLLYFRSEAGGDRQPQTFSIGQEWTTVSFPFVAREDVPAGQGVLAFSYGNLEQTFEIAGLELLNFGDRVKLADLPLTRFTYAGREPDAAWRKAALQRIEQVRTAPIAIKVVDAAGKPVPGAQVKAELVQPEFLWGSEVDAERLVSAGPDGERYRKEVRELFDTTVIGNGLKWPRWRDPKYRPSAEQALDWLRANGKRVKGHNLVWPAWKFTPEDIARDPAQRARIGELVEAHIRDITAATHGKLIGWDVINEPVHEQDYFKHVPVERVAEWFKMAEKSDPALQLTLNEYAMLNRSSSPLFIREFKDFAAMLRKNGARIDILGVQGHVGQTPRAPVSVLSDLDLLAEGGNKVQITEFDMNTPDAALQGDYTRDFLIAVYSHPAVTGFIQWGFWESAHWKPDAAMYRKDWTPKPNLAAWKELVLDRWKTRLDSRTGAAGELAARGHRGRYKATASAGGRTGNAEFTLGAEGAQALITLK</sequence>
<dbReference type="PROSITE" id="PS51760">
    <property type="entry name" value="GH10_2"/>
    <property type="match status" value="1"/>
</dbReference>
<dbReference type="Pfam" id="PF00331">
    <property type="entry name" value="Glyco_hydro_10"/>
    <property type="match status" value="1"/>
</dbReference>
<dbReference type="Gene3D" id="3.20.20.80">
    <property type="entry name" value="Glycosidases"/>
    <property type="match status" value="1"/>
</dbReference>
<dbReference type="SMART" id="SM00633">
    <property type="entry name" value="Glyco_10"/>
    <property type="match status" value="1"/>
</dbReference>
<comment type="similarity">
    <text evidence="2">Belongs to the glycosyl hydrolase 10 (cellulase F) family.</text>
</comment>
<dbReference type="OrthoDB" id="9815836at2"/>
<keyword evidence="4" id="KW-0858">Xylan degradation</keyword>
<name>A0A4P6KSS7_9BURK</name>
<evidence type="ECO:0000256" key="5">
    <source>
        <dbReference type="ARBA" id="ARBA00022729"/>
    </source>
</evidence>